<dbReference type="InterPro" id="IPR058715">
    <property type="entry name" value="PDDEXK_nuclease-rel"/>
</dbReference>
<keyword evidence="2" id="KW-1185">Reference proteome</keyword>
<gene>
    <name evidence="1" type="ORF">GCM10009037_06790</name>
</gene>
<accession>A0A830FA19</accession>
<dbReference type="Proteomes" id="UP000628840">
    <property type="component" value="Unassembled WGS sequence"/>
</dbReference>
<organism evidence="1 2">
    <name type="scientific">Halarchaeum grantii</name>
    <dbReference type="NCBI Taxonomy" id="1193105"/>
    <lineage>
        <taxon>Archaea</taxon>
        <taxon>Methanobacteriati</taxon>
        <taxon>Methanobacteriota</taxon>
        <taxon>Stenosarchaea group</taxon>
        <taxon>Halobacteria</taxon>
        <taxon>Halobacteriales</taxon>
        <taxon>Halobacteriaceae</taxon>
    </lineage>
</organism>
<dbReference type="EMBL" id="BMPF01000001">
    <property type="protein sequence ID" value="GGL25812.1"/>
    <property type="molecule type" value="Genomic_DNA"/>
</dbReference>
<dbReference type="AlphaFoldDB" id="A0A830FA19"/>
<dbReference type="RefSeq" id="WP_188878872.1">
    <property type="nucleotide sequence ID" value="NZ_BMPF01000001.1"/>
</dbReference>
<dbReference type="OrthoDB" id="189742at2157"/>
<dbReference type="Pfam" id="PF25941">
    <property type="entry name" value="PDDEXK_16"/>
    <property type="match status" value="1"/>
</dbReference>
<evidence type="ECO:0000313" key="2">
    <source>
        <dbReference type="Proteomes" id="UP000628840"/>
    </source>
</evidence>
<sequence>MGSKNSKRANRYGTLAEKRMAEKWRLQRDGVHTYWRDAIDADGTPWELKAAVVETASGRPGRFRVREHAHDQLLDAGGWYGFAVYRRVGRGIRVLRYRALPAARLPVSAWYGASEDGDEHDHTKIAPQEVI</sequence>
<reference evidence="1 2" key="1">
    <citation type="journal article" date="2019" name="Int. J. Syst. Evol. Microbiol.">
        <title>The Global Catalogue of Microorganisms (GCM) 10K type strain sequencing project: providing services to taxonomists for standard genome sequencing and annotation.</title>
        <authorList>
            <consortium name="The Broad Institute Genomics Platform"/>
            <consortium name="The Broad Institute Genome Sequencing Center for Infectious Disease"/>
            <person name="Wu L."/>
            <person name="Ma J."/>
        </authorList>
    </citation>
    <scope>NUCLEOTIDE SEQUENCE [LARGE SCALE GENOMIC DNA]</scope>
    <source>
        <strain evidence="1 2">JCM 19585</strain>
    </source>
</reference>
<evidence type="ECO:0000313" key="1">
    <source>
        <dbReference type="EMBL" id="GGL25812.1"/>
    </source>
</evidence>
<protein>
    <submittedName>
        <fullName evidence="1">Uncharacterized protein</fullName>
    </submittedName>
</protein>
<name>A0A830FA19_9EURY</name>
<proteinExistence type="predicted"/>
<comment type="caution">
    <text evidence="1">The sequence shown here is derived from an EMBL/GenBank/DDBJ whole genome shotgun (WGS) entry which is preliminary data.</text>
</comment>